<evidence type="ECO:0000256" key="1">
    <source>
        <dbReference type="SAM" id="MobiDB-lite"/>
    </source>
</evidence>
<evidence type="ECO:0000313" key="4">
    <source>
        <dbReference type="EMBL" id="EHO17403.1"/>
    </source>
</evidence>
<dbReference type="RefSeq" id="WP_009532835.1">
    <property type="nucleotide sequence ID" value="NZ_JH590862.1"/>
</dbReference>
<dbReference type="Gene3D" id="2.10.270.10">
    <property type="entry name" value="Cholin Binding"/>
    <property type="match status" value="1"/>
</dbReference>
<dbReference type="SUPFAM" id="SSF69360">
    <property type="entry name" value="Cell wall binding repeat"/>
    <property type="match status" value="1"/>
</dbReference>
<feature type="domain" description="Heme-binding protein Shr-like Hb-interacting" evidence="3">
    <location>
        <begin position="1480"/>
        <end position="1549"/>
    </location>
</feature>
<dbReference type="GeneID" id="86941951"/>
<feature type="chain" id="PRO_5041444781" description="Heme-binding protein Shr-like Hb-interacting domain-containing protein" evidence="2">
    <location>
        <begin position="28"/>
        <end position="1550"/>
    </location>
</feature>
<feature type="domain" description="Heme-binding protein Shr-like Hb-interacting" evidence="3">
    <location>
        <begin position="866"/>
        <end position="948"/>
    </location>
</feature>
<feature type="domain" description="Heme-binding protein Shr-like Hb-interacting" evidence="3">
    <location>
        <begin position="1225"/>
        <end position="1294"/>
    </location>
</feature>
<name>A0AA36Y5Y6_9FIRM</name>
<evidence type="ECO:0000256" key="2">
    <source>
        <dbReference type="SAM" id="SignalP"/>
    </source>
</evidence>
<dbReference type="EMBL" id="AGEL01000006">
    <property type="protein sequence ID" value="EHO17403.1"/>
    <property type="molecule type" value="Genomic_DNA"/>
</dbReference>
<dbReference type="Proteomes" id="UP000018466">
    <property type="component" value="Unassembled WGS sequence"/>
</dbReference>
<organism evidence="4 5">
    <name type="scientific">Stomatobaculum longum</name>
    <dbReference type="NCBI Taxonomy" id="796942"/>
    <lineage>
        <taxon>Bacteria</taxon>
        <taxon>Bacillati</taxon>
        <taxon>Bacillota</taxon>
        <taxon>Clostridia</taxon>
        <taxon>Lachnospirales</taxon>
        <taxon>Lachnospiraceae</taxon>
        <taxon>Stomatobaculum</taxon>
    </lineage>
</organism>
<feature type="domain" description="Heme-binding protein Shr-like Hb-interacting" evidence="3">
    <location>
        <begin position="1085"/>
        <end position="1176"/>
    </location>
</feature>
<proteinExistence type="predicted"/>
<feature type="region of interest" description="Disordered" evidence="1">
    <location>
        <begin position="131"/>
        <end position="329"/>
    </location>
</feature>
<keyword evidence="5" id="KW-1185">Reference proteome</keyword>
<feature type="region of interest" description="Disordered" evidence="1">
    <location>
        <begin position="1301"/>
        <end position="1326"/>
    </location>
</feature>
<protein>
    <recommendedName>
        <fullName evidence="3">Heme-binding protein Shr-like Hb-interacting domain-containing protein</fullName>
    </recommendedName>
</protein>
<sequence length="1550" mass="168723">MRKYGLKAIAIATAMSMVLSTPLQVFAKQRANTSGSWKQSGENWSFLDEKGQNVLGWIYENGSWYYVDPKTGTLRSGWLYLADGTQYFFGNKQGSGFGKMLTGWNWIDGNCYYFTGEADEQEGKLLKEGVTPDGYRVNRDGKWVDENGQVQTRVGEGFTTNRSSSDSDKSGGKTSSGKRSGSGKHSGGKRGGRRGGGSGGGSHTTPTKPAKPEEPTKPVQPEEQSKPVQPEAQPASPSNSAQPGVITPENPVNPAVSPENPANPAGDPENPAASPENPANPAANPAVNPANPAVSPEAPEHPVGPVEDDRPGKNENASKPENEQPEKELKSRMVHLGFADFVTVVFRQGTLEDHEIYVDGVNVTEAVQKVDDAGRVVKWASTVASPKELRVVSKADGSTEQSLRLNAGTATETVLPGNPEDQPDYILSRGRISKFDYLLAPKDKEGNDRILPSSTTFDLRQERKENSNAVTTQFYVKPVVIDAEGKGVQKDNIVIKFNVENEEQKKWFEGIDSLKIMNNENWPVNQNPTFTTEVKDTKHGRNGIIQIPTGQSNMRSRGIYRVNIHSSYTNETVTVPFELVSSAQFSLKQRVETANPKAGERIQFNVEASGGESFGNDLKIDSMRVMLKKPSGKVVELKYIDDFFNFGNLFVLYGKSSNEEKTVNTDEVGVYTLSLKYSGYQPIKKKFEVYPGESFLKEEDSESELKAKKSARSKPVEIDAVSSATTGSVSSKKSSGSSGGGQYVDGRMVFDYNLLTNALILNEIEALNEDAQAVVKRFFDTTESDYIYKDGAEQLYRFTDYMDAYKEARLEGGKSLSFKAYTESHAAASYAGPNEVQNVLEDGSLGALTSFKFYKGDKVPSFTGTTEVAGNDFVLHTDDSAYLEAIRGLYVDGESRNLLDAYEKQYELDATAGTLTIKRGAFNFYNTPEVGEHKLKIDAGQKYRAAELRLKYTAAEALPTLVLNGEAKQNADVTVTVDGLSAEKLAGKLGKLELSNPEESGVRRLFTAMEGGTSDNDYYELSGNQLILKGGLFKTVGSYTLYVKFIDAKTPVKLDFTVAAAEAVPEQPKPAEKAAPSGATLSTNQTVFGSDTVLSFQGLAGEELNDYLSKITELRVNGTVYQKSSFSFGLGETEYVLRQDGYGRNDALKLGSAAQQAGEKKIEILAEGYAKLTVTIAAEGGTPAPATPAVETKAAPTSATLAKEESLLSSNWLLRFEGLSADELESYLSKITELSVNGTAYERKSYSYGLGNSEYGFHKDSYGRNDGLKFALGALAAGENRIVVKAEGYAEKEFAVQNGSAAPAETAKKKAPTAAQAEKVSPRQGYDSGTKEVYDLTFTGLDADALDTYLRAKVTKLTVNGKRYTEAQSKSYLFSMDDKYATLFDRTYKKNGVRLSANGFTEASNEVILEVEGYEPFRFTVERASAEESENEAAAGKAVPTGAVLEKVIPRQGYDIGSKPAYALSFEGLEDEALDTWLRSNDLEVSVNGKKLSSVHANYIHLYDDRFAFSLKRYRRAGLTLSGNLFESGSNEVTVKAGGYQVGSFTLTVE</sequence>
<dbReference type="PANTHER" id="PTHR48125:SF12">
    <property type="entry name" value="AT HOOK TRANSCRIPTION FACTOR FAMILY-RELATED"/>
    <property type="match status" value="1"/>
</dbReference>
<reference evidence="4 5" key="1">
    <citation type="submission" date="2011-10" db="EMBL/GenBank/DDBJ databases">
        <title>The Genome Sequence of Lachnospiraceae bacterium ACC2.</title>
        <authorList>
            <consortium name="The Broad Institute Genome Sequencing Platform"/>
            <person name="Earl A."/>
            <person name="Ward D."/>
            <person name="Feldgarden M."/>
            <person name="Gevers D."/>
            <person name="Sizova M."/>
            <person name="Hazen A."/>
            <person name="Epstein S."/>
            <person name="Young S.K."/>
            <person name="Zeng Q."/>
            <person name="Gargeya S."/>
            <person name="Fitzgerald M."/>
            <person name="Haas B."/>
            <person name="Abouelleil A."/>
            <person name="Alvarado L."/>
            <person name="Arachchi H.M."/>
            <person name="Berlin A."/>
            <person name="Brown A."/>
            <person name="Chapman S.B."/>
            <person name="Chen Z."/>
            <person name="Dunbar C."/>
            <person name="Freedman E."/>
            <person name="Gearin G."/>
            <person name="Goldberg J."/>
            <person name="Griggs A."/>
            <person name="Gujja S."/>
            <person name="Heiman D."/>
            <person name="Howarth C."/>
            <person name="Larson L."/>
            <person name="Lui A."/>
            <person name="MacDonald P.J.P."/>
            <person name="Montmayeur A."/>
            <person name="Murphy C."/>
            <person name="Neiman D."/>
            <person name="Pearson M."/>
            <person name="Priest M."/>
            <person name="Roberts A."/>
            <person name="Saif S."/>
            <person name="Shea T."/>
            <person name="Shenoy N."/>
            <person name="Sisk P."/>
            <person name="Stolte C."/>
            <person name="Sykes S."/>
            <person name="Wortman J."/>
            <person name="Nusbaum C."/>
            <person name="Birren B."/>
        </authorList>
    </citation>
    <scope>NUCLEOTIDE SEQUENCE [LARGE SCALE GENOMIC DNA]</scope>
    <source>
        <strain evidence="4 5">ACC2</strain>
    </source>
</reference>
<feature type="compositionally biased region" description="Low complexity" evidence="1">
    <location>
        <begin position="268"/>
        <end position="297"/>
    </location>
</feature>
<comment type="caution">
    <text evidence="4">The sequence shown here is derived from an EMBL/GenBank/DDBJ whole genome shotgun (WGS) entry which is preliminary data.</text>
</comment>
<keyword evidence="2" id="KW-0732">Signal</keyword>
<feature type="compositionally biased region" description="Basic and acidic residues" evidence="1">
    <location>
        <begin position="136"/>
        <end position="145"/>
    </location>
</feature>
<evidence type="ECO:0000313" key="5">
    <source>
        <dbReference type="Proteomes" id="UP000018466"/>
    </source>
</evidence>
<feature type="signal peptide" evidence="2">
    <location>
        <begin position="1"/>
        <end position="27"/>
    </location>
</feature>
<dbReference type="InterPro" id="IPR011432">
    <property type="entry name" value="Shr-like_HID"/>
</dbReference>
<feature type="compositionally biased region" description="Basic and acidic residues" evidence="1">
    <location>
        <begin position="307"/>
        <end position="329"/>
    </location>
</feature>
<accession>A0AA36Y5Y6</accession>
<dbReference type="Pfam" id="PF07550">
    <property type="entry name" value="Shr-like_HID"/>
    <property type="match status" value="4"/>
</dbReference>
<evidence type="ECO:0000259" key="3">
    <source>
        <dbReference type="Pfam" id="PF07550"/>
    </source>
</evidence>
<dbReference type="PANTHER" id="PTHR48125">
    <property type="entry name" value="LP07818P1"/>
    <property type="match status" value="1"/>
</dbReference>
<gene>
    <name evidence="4" type="ORF">HMPREF9623_01002</name>
</gene>